<protein>
    <submittedName>
        <fullName evidence="1">Uncharacterized protein</fullName>
    </submittedName>
</protein>
<dbReference type="AlphaFoldDB" id="A0A0D1ER45"/>
<reference evidence="1 2" key="1">
    <citation type="submission" date="2015-02" db="EMBL/GenBank/DDBJ databases">
        <title>Genome Sequence of Jannaschia aquimarina DSM28248, a member of the Roseobacter clade.</title>
        <authorList>
            <person name="Voget S."/>
            <person name="Daniel R."/>
        </authorList>
    </citation>
    <scope>NUCLEOTIDE SEQUENCE [LARGE SCALE GENOMIC DNA]</scope>
    <source>
        <strain evidence="1 2">GSW-M26</strain>
    </source>
</reference>
<proteinExistence type="predicted"/>
<dbReference type="PATRIC" id="fig|935700.4.peg.133"/>
<dbReference type="RefSeq" id="WP_043916989.1">
    <property type="nucleotide sequence ID" value="NZ_FZPF01000016.1"/>
</dbReference>
<keyword evidence="2" id="KW-1185">Reference proteome</keyword>
<name>A0A0D1ER45_9RHOB</name>
<accession>A0A0D1ER45</accession>
<gene>
    <name evidence="1" type="ORF">jaqu_01250</name>
</gene>
<organism evidence="1 2">
    <name type="scientific">Jannaschia aquimarina</name>
    <dbReference type="NCBI Taxonomy" id="935700"/>
    <lineage>
        <taxon>Bacteria</taxon>
        <taxon>Pseudomonadati</taxon>
        <taxon>Pseudomonadota</taxon>
        <taxon>Alphaproteobacteria</taxon>
        <taxon>Rhodobacterales</taxon>
        <taxon>Roseobacteraceae</taxon>
        <taxon>Jannaschia</taxon>
    </lineage>
</organism>
<dbReference type="EMBL" id="JYFE01000004">
    <property type="protein sequence ID" value="KIT18105.1"/>
    <property type="molecule type" value="Genomic_DNA"/>
</dbReference>
<evidence type="ECO:0000313" key="1">
    <source>
        <dbReference type="EMBL" id="KIT18105.1"/>
    </source>
</evidence>
<dbReference type="Proteomes" id="UP000032232">
    <property type="component" value="Unassembled WGS sequence"/>
</dbReference>
<dbReference type="STRING" id="935700.jaqu_01250"/>
<comment type="caution">
    <text evidence="1">The sequence shown here is derived from an EMBL/GenBank/DDBJ whole genome shotgun (WGS) entry which is preliminary data.</text>
</comment>
<sequence length="330" mass="35458">MSPAPSDPSAWPSFAHQLALAERLYGSLGRRRVEDWLGTQVGRIGSAEFARLFSDHIDLPGVAPFDYAHRHVRVGGRSLIGGIRFYGHDIERPFVEVIAHDFAGSEGGATRLGPESLAKLADAVASEWSAFGPLHMRLRVPPDAPVPPNAHIDTHVFVARYSDMAPPDGRVRLTAFADPDEAMAMVRERFTVMERDEPALRRNVSPIEPDYLTELHGEGRVHAIVSAALGRASGEAEENLGAPVGLLAVAPGGVDWIDGDEVMEEVVTVEHAGHGYAASAQAAFATLPGNDPTALLVGTIDVLNVASRRTAERAGRANVMDYLFVDLPTV</sequence>
<evidence type="ECO:0000313" key="2">
    <source>
        <dbReference type="Proteomes" id="UP000032232"/>
    </source>
</evidence>
<dbReference type="OrthoDB" id="7849162at2"/>